<accession>A0A853ICB4</accession>
<proteinExistence type="predicted"/>
<dbReference type="EMBL" id="JACCKB010000029">
    <property type="protein sequence ID" value="NYZ67714.1"/>
    <property type="molecule type" value="Genomic_DNA"/>
</dbReference>
<gene>
    <name evidence="1" type="ORF">H0A36_17005</name>
</gene>
<reference evidence="1 2" key="1">
    <citation type="submission" date="2020-07" db="EMBL/GenBank/DDBJ databases">
        <title>Endozoicomonas sp. nov., isolated from sediment.</title>
        <authorList>
            <person name="Gu T."/>
        </authorList>
    </citation>
    <scope>NUCLEOTIDE SEQUENCE [LARGE SCALE GENOMIC DNA]</scope>
    <source>
        <strain evidence="1 2">SM1973</strain>
    </source>
</reference>
<sequence>MSLFIHIVWLLLSLVTFSTAARDYSQMYSQETLQQAHQVYTPNVHGMLFSDIAGFLTNNELTSLRRVNLLQPWYRANDPFEFASNPVTGDLLAPTLSVKFLDDLAIAVVWFERFHCDKKIVFDYIAALDFSHLKLPTPLQALGIPTNAYKLDHFVDDVSQKILKSALTFIILHELGHIHYRHRPYHTINSEQAIAQEIQADHFAINILRRMRLPPTGMVVWFMATSMRDPLKEGSPQQTHPLTGQRLQAIVDALRLNPNDFIEPANKATMTARDIRQLANEIETIANGLANPKLRSLLQKRGSEITLLPLANNCKKPTKK</sequence>
<evidence type="ECO:0000313" key="1">
    <source>
        <dbReference type="EMBL" id="NYZ67714.1"/>
    </source>
</evidence>
<evidence type="ECO:0000313" key="2">
    <source>
        <dbReference type="Proteomes" id="UP000569732"/>
    </source>
</evidence>
<keyword evidence="2" id="KW-1185">Reference proteome</keyword>
<dbReference type="AlphaFoldDB" id="A0A853ICB4"/>
<protein>
    <submittedName>
        <fullName evidence="1">Uncharacterized protein</fullName>
    </submittedName>
</protein>
<name>A0A853ICB4_9GAMM</name>
<comment type="caution">
    <text evidence="1">The sequence shown here is derived from an EMBL/GenBank/DDBJ whole genome shotgun (WGS) entry which is preliminary data.</text>
</comment>
<dbReference type="Proteomes" id="UP000569732">
    <property type="component" value="Unassembled WGS sequence"/>
</dbReference>
<organism evidence="1 2">
    <name type="scientific">Spartinivicinus marinus</name>
    <dbReference type="NCBI Taxonomy" id="2994442"/>
    <lineage>
        <taxon>Bacteria</taxon>
        <taxon>Pseudomonadati</taxon>
        <taxon>Pseudomonadota</taxon>
        <taxon>Gammaproteobacteria</taxon>
        <taxon>Oceanospirillales</taxon>
        <taxon>Zooshikellaceae</taxon>
        <taxon>Spartinivicinus</taxon>
    </lineage>
</organism>
<dbReference type="RefSeq" id="WP_180569739.1">
    <property type="nucleotide sequence ID" value="NZ_JACCKB010000029.1"/>
</dbReference>